<feature type="modified residue" description="4-aspartylphosphate" evidence="5">
    <location>
        <position position="57"/>
    </location>
</feature>
<dbReference type="InterPro" id="IPR002197">
    <property type="entry name" value="HTH_Fis"/>
</dbReference>
<dbReference type="SMART" id="SM00382">
    <property type="entry name" value="AAA"/>
    <property type="match status" value="1"/>
</dbReference>
<evidence type="ECO:0000259" key="7">
    <source>
        <dbReference type="PROSITE" id="PS50110"/>
    </source>
</evidence>
<dbReference type="SUPFAM" id="SSF52540">
    <property type="entry name" value="P-loop containing nucleoside triphosphate hydrolases"/>
    <property type="match status" value="1"/>
</dbReference>
<evidence type="ECO:0000256" key="1">
    <source>
        <dbReference type="ARBA" id="ARBA00022741"/>
    </source>
</evidence>
<keyword evidence="1" id="KW-0547">Nucleotide-binding</keyword>
<dbReference type="Pfam" id="PF25601">
    <property type="entry name" value="AAA_lid_14"/>
    <property type="match status" value="1"/>
</dbReference>
<protein>
    <submittedName>
        <fullName evidence="8">Response regulator of zinc sigma-54-dependent two-component system</fullName>
    </submittedName>
</protein>
<dbReference type="InterPro" id="IPR001789">
    <property type="entry name" value="Sig_transdc_resp-reg_receiver"/>
</dbReference>
<dbReference type="PROSITE" id="PS50045">
    <property type="entry name" value="SIGMA54_INTERACT_4"/>
    <property type="match status" value="1"/>
</dbReference>
<dbReference type="AlphaFoldDB" id="A0A0F6W3Y4"/>
<dbReference type="GO" id="GO:0043565">
    <property type="term" value="F:sequence-specific DNA binding"/>
    <property type="evidence" value="ECO:0007669"/>
    <property type="project" value="InterPro"/>
</dbReference>
<dbReference type="KEGG" id="samy:DB32_004030"/>
<sequence length="468" mass="51423">MRAMAARILVCDDEASLREMLGVLLRRAGYETELVSDVTTARARVATATPYDLVITDLALPDGTGMDVLAAARERDDALQVVVITAFGSTENAVQAMRLGAYDYIQKPFRNHELLVLLEKALEKRKLASENRVLRARVAEQEKPVPGLLGSSPAMRRVMDLVRRVAGARTSVLITGESGTGKEMVARALHQLGERASGPFIVVNCGALPEALMESELFGHEKGAFTGATQRNEGLFRAAESGTLFLDEIGELAPALQVKLLRVLQERKVRPVGGQREIETDVRVVAATNRDLEKEVAEGRFRSDLFYRLNVIRLQLPPLRERPEDVPALAEHFLQKHASLAGKTLRYSPAAMRWLAAHDYPGNVRELENVVERAVTLALGEEVTLDDLPEGGPQVGKATTLPSADIAPGFDIDRWLGELEKGLLLRALEQTKGNQTAAARLLGTTFRSFRYRLRKFGLAEGDSSDDEK</sequence>
<dbReference type="FunFam" id="3.40.50.300:FF:000006">
    <property type="entry name" value="DNA-binding transcriptional regulator NtrC"/>
    <property type="match status" value="1"/>
</dbReference>
<dbReference type="InterPro" id="IPR002078">
    <property type="entry name" value="Sigma_54_int"/>
</dbReference>
<dbReference type="Gene3D" id="3.40.50.300">
    <property type="entry name" value="P-loop containing nucleotide triphosphate hydrolases"/>
    <property type="match status" value="1"/>
</dbReference>
<dbReference type="Pfam" id="PF00158">
    <property type="entry name" value="Sigma54_activat"/>
    <property type="match status" value="1"/>
</dbReference>
<feature type="domain" description="Response regulatory" evidence="7">
    <location>
        <begin position="7"/>
        <end position="122"/>
    </location>
</feature>
<dbReference type="SUPFAM" id="SSF52172">
    <property type="entry name" value="CheY-like"/>
    <property type="match status" value="1"/>
</dbReference>
<dbReference type="PANTHER" id="PTHR32071">
    <property type="entry name" value="TRANSCRIPTIONAL REGULATORY PROTEIN"/>
    <property type="match status" value="1"/>
</dbReference>
<gene>
    <name evidence="8" type="ORF">DB32_004030</name>
</gene>
<evidence type="ECO:0000313" key="9">
    <source>
        <dbReference type="Proteomes" id="UP000034883"/>
    </source>
</evidence>
<dbReference type="SUPFAM" id="SSF46689">
    <property type="entry name" value="Homeodomain-like"/>
    <property type="match status" value="1"/>
</dbReference>
<dbReference type="GO" id="GO:0005524">
    <property type="term" value="F:ATP binding"/>
    <property type="evidence" value="ECO:0007669"/>
    <property type="project" value="UniProtKB-KW"/>
</dbReference>
<dbReference type="InterPro" id="IPR003593">
    <property type="entry name" value="AAA+_ATPase"/>
</dbReference>
<dbReference type="InterPro" id="IPR027417">
    <property type="entry name" value="P-loop_NTPase"/>
</dbReference>
<dbReference type="InterPro" id="IPR011006">
    <property type="entry name" value="CheY-like_superfamily"/>
</dbReference>
<accession>A0A0F6W3Y4</accession>
<dbReference type="PROSITE" id="PS00688">
    <property type="entry name" value="SIGMA54_INTERACT_3"/>
    <property type="match status" value="1"/>
</dbReference>
<keyword evidence="3" id="KW-0805">Transcription regulation</keyword>
<dbReference type="InterPro" id="IPR058031">
    <property type="entry name" value="AAA_lid_NorR"/>
</dbReference>
<dbReference type="Pfam" id="PF00072">
    <property type="entry name" value="Response_reg"/>
    <property type="match status" value="1"/>
</dbReference>
<dbReference type="GO" id="GO:0006355">
    <property type="term" value="P:regulation of DNA-templated transcription"/>
    <property type="evidence" value="ECO:0007669"/>
    <property type="project" value="InterPro"/>
</dbReference>
<evidence type="ECO:0000259" key="6">
    <source>
        <dbReference type="PROSITE" id="PS50045"/>
    </source>
</evidence>
<dbReference type="Pfam" id="PF02954">
    <property type="entry name" value="HTH_8"/>
    <property type="match status" value="1"/>
</dbReference>
<keyword evidence="2" id="KW-0067">ATP-binding</keyword>
<organism evidence="8 9">
    <name type="scientific">Sandaracinus amylolyticus</name>
    <dbReference type="NCBI Taxonomy" id="927083"/>
    <lineage>
        <taxon>Bacteria</taxon>
        <taxon>Pseudomonadati</taxon>
        <taxon>Myxococcota</taxon>
        <taxon>Polyangia</taxon>
        <taxon>Polyangiales</taxon>
        <taxon>Sandaracinaceae</taxon>
        <taxon>Sandaracinus</taxon>
    </lineage>
</organism>
<dbReference type="InterPro" id="IPR025662">
    <property type="entry name" value="Sigma_54_int_dom_ATP-bd_1"/>
</dbReference>
<evidence type="ECO:0000256" key="3">
    <source>
        <dbReference type="ARBA" id="ARBA00023015"/>
    </source>
</evidence>
<evidence type="ECO:0000256" key="5">
    <source>
        <dbReference type="PROSITE-ProRule" id="PRU00169"/>
    </source>
</evidence>
<evidence type="ECO:0000313" key="8">
    <source>
        <dbReference type="EMBL" id="AKF06881.1"/>
    </source>
</evidence>
<keyword evidence="5" id="KW-0597">Phosphoprotein</keyword>
<dbReference type="InterPro" id="IPR009057">
    <property type="entry name" value="Homeodomain-like_sf"/>
</dbReference>
<dbReference type="Proteomes" id="UP000034883">
    <property type="component" value="Chromosome"/>
</dbReference>
<keyword evidence="4" id="KW-0804">Transcription</keyword>
<evidence type="ECO:0000256" key="4">
    <source>
        <dbReference type="ARBA" id="ARBA00023163"/>
    </source>
</evidence>
<reference evidence="8 9" key="1">
    <citation type="submission" date="2015-03" db="EMBL/GenBank/DDBJ databases">
        <title>Genome assembly of Sandaracinus amylolyticus DSM 53668.</title>
        <authorList>
            <person name="Sharma G."/>
            <person name="Subramanian S."/>
        </authorList>
    </citation>
    <scope>NUCLEOTIDE SEQUENCE [LARGE SCALE GENOMIC DNA]</scope>
    <source>
        <strain evidence="8 9">DSM 53668</strain>
    </source>
</reference>
<dbReference type="Gene3D" id="1.10.10.60">
    <property type="entry name" value="Homeodomain-like"/>
    <property type="match status" value="1"/>
</dbReference>
<dbReference type="PROSITE" id="PS00675">
    <property type="entry name" value="SIGMA54_INTERACT_1"/>
    <property type="match status" value="1"/>
</dbReference>
<dbReference type="STRING" id="927083.DB32_004030"/>
<dbReference type="GO" id="GO:0000160">
    <property type="term" value="P:phosphorelay signal transduction system"/>
    <property type="evidence" value="ECO:0007669"/>
    <property type="project" value="InterPro"/>
</dbReference>
<feature type="domain" description="Sigma-54 factor interaction" evidence="6">
    <location>
        <begin position="148"/>
        <end position="376"/>
    </location>
</feature>
<proteinExistence type="predicted"/>
<dbReference type="EMBL" id="CP011125">
    <property type="protein sequence ID" value="AKF06881.1"/>
    <property type="molecule type" value="Genomic_DNA"/>
</dbReference>
<keyword evidence="9" id="KW-1185">Reference proteome</keyword>
<dbReference type="SMART" id="SM00448">
    <property type="entry name" value="REC"/>
    <property type="match status" value="1"/>
</dbReference>
<dbReference type="InterPro" id="IPR025944">
    <property type="entry name" value="Sigma_54_int_dom_CS"/>
</dbReference>
<dbReference type="Gene3D" id="1.10.8.60">
    <property type="match status" value="1"/>
</dbReference>
<name>A0A0F6W3Y4_9BACT</name>
<evidence type="ECO:0000256" key="2">
    <source>
        <dbReference type="ARBA" id="ARBA00022840"/>
    </source>
</evidence>
<dbReference type="Gene3D" id="3.40.50.2300">
    <property type="match status" value="1"/>
</dbReference>
<dbReference type="PRINTS" id="PR01590">
    <property type="entry name" value="HTHFIS"/>
</dbReference>
<dbReference type="CDD" id="cd00009">
    <property type="entry name" value="AAA"/>
    <property type="match status" value="1"/>
</dbReference>
<dbReference type="PROSITE" id="PS50110">
    <property type="entry name" value="RESPONSE_REGULATORY"/>
    <property type="match status" value="1"/>
</dbReference>